<evidence type="ECO:0000313" key="2">
    <source>
        <dbReference type="WBParaSite" id="ACRNAN_scaffold7480.g28265.t1"/>
    </source>
</evidence>
<sequence>MNITDLLAYVDVNLDPNTYHYVVTAETSSGESAPTNIATVIADPLKLNTWLKFDESSEIAKKHEWA</sequence>
<protein>
    <submittedName>
        <fullName evidence="2">Uncharacterized protein</fullName>
    </submittedName>
</protein>
<dbReference type="Proteomes" id="UP000887540">
    <property type="component" value="Unplaced"/>
</dbReference>
<dbReference type="AlphaFoldDB" id="A0A914EDD2"/>
<accession>A0A914EDD2</accession>
<evidence type="ECO:0000313" key="1">
    <source>
        <dbReference type="Proteomes" id="UP000887540"/>
    </source>
</evidence>
<dbReference type="InterPro" id="IPR036116">
    <property type="entry name" value="FN3_sf"/>
</dbReference>
<proteinExistence type="predicted"/>
<reference evidence="2" key="1">
    <citation type="submission" date="2022-11" db="UniProtKB">
        <authorList>
            <consortium name="WormBaseParasite"/>
        </authorList>
    </citation>
    <scope>IDENTIFICATION</scope>
</reference>
<name>A0A914EDD2_9BILA</name>
<dbReference type="WBParaSite" id="ACRNAN_scaffold7480.g28265.t1">
    <property type="protein sequence ID" value="ACRNAN_scaffold7480.g28265.t1"/>
    <property type="gene ID" value="ACRNAN_scaffold7480.g28265"/>
</dbReference>
<organism evidence="1 2">
    <name type="scientific">Acrobeloides nanus</name>
    <dbReference type="NCBI Taxonomy" id="290746"/>
    <lineage>
        <taxon>Eukaryota</taxon>
        <taxon>Metazoa</taxon>
        <taxon>Ecdysozoa</taxon>
        <taxon>Nematoda</taxon>
        <taxon>Chromadorea</taxon>
        <taxon>Rhabditida</taxon>
        <taxon>Tylenchina</taxon>
        <taxon>Cephalobomorpha</taxon>
        <taxon>Cephaloboidea</taxon>
        <taxon>Cephalobidae</taxon>
        <taxon>Acrobeloides</taxon>
    </lineage>
</organism>
<keyword evidence="1" id="KW-1185">Reference proteome</keyword>
<dbReference type="SUPFAM" id="SSF49265">
    <property type="entry name" value="Fibronectin type III"/>
    <property type="match status" value="1"/>
</dbReference>